<sequence>MYGVFRTQLFVSWIRVLGYWAPFDWVILLKHDISMFQA</sequence>
<reference evidence="1" key="1">
    <citation type="submission" date="2015-10" db="EMBL/GenBank/DDBJ databases">
        <authorList>
            <person name="Gilbert D.G."/>
        </authorList>
    </citation>
    <scope>NUCLEOTIDE SEQUENCE</scope>
</reference>
<accession>A0A160VAD0</accession>
<gene>
    <name evidence="1" type="ORF">MGWOODY_Clf2441</name>
</gene>
<organism evidence="1">
    <name type="scientific">hydrothermal vent metagenome</name>
    <dbReference type="NCBI Taxonomy" id="652676"/>
    <lineage>
        <taxon>unclassified sequences</taxon>
        <taxon>metagenomes</taxon>
        <taxon>ecological metagenomes</taxon>
    </lineage>
</organism>
<evidence type="ECO:0000313" key="1">
    <source>
        <dbReference type="EMBL" id="CUV02295.1"/>
    </source>
</evidence>
<dbReference type="AlphaFoldDB" id="A0A160VAD0"/>
<name>A0A160VAD0_9ZZZZ</name>
<proteinExistence type="predicted"/>
<protein>
    <submittedName>
        <fullName evidence="1">Uncharacterized protein</fullName>
    </submittedName>
</protein>
<dbReference type="EMBL" id="FAXA01000218">
    <property type="protein sequence ID" value="CUV02295.1"/>
    <property type="molecule type" value="Genomic_DNA"/>
</dbReference>